<evidence type="ECO:0000313" key="2">
    <source>
        <dbReference type="Proteomes" id="UP000245293"/>
    </source>
</evidence>
<reference evidence="2" key="1">
    <citation type="submission" date="2018-05" db="EMBL/GenBank/DDBJ databases">
        <authorList>
            <person name="Du Z."/>
            <person name="Wang X."/>
        </authorList>
    </citation>
    <scope>NUCLEOTIDE SEQUENCE [LARGE SCALE GENOMIC DNA]</scope>
    <source>
        <strain evidence="2">WDS4C29</strain>
    </source>
</reference>
<dbReference type="Proteomes" id="UP000245293">
    <property type="component" value="Unassembled WGS sequence"/>
</dbReference>
<name>A0A2V1P032_9RHOB</name>
<evidence type="ECO:0000313" key="1">
    <source>
        <dbReference type="EMBL" id="PWG15716.1"/>
    </source>
</evidence>
<organism evidence="1 2">
    <name type="scientific">Salibaculum griseiflavum</name>
    <dbReference type="NCBI Taxonomy" id="1914409"/>
    <lineage>
        <taxon>Bacteria</taxon>
        <taxon>Pseudomonadati</taxon>
        <taxon>Pseudomonadota</taxon>
        <taxon>Alphaproteobacteria</taxon>
        <taxon>Rhodobacterales</taxon>
        <taxon>Roseobacteraceae</taxon>
        <taxon>Salibaculum</taxon>
    </lineage>
</organism>
<dbReference type="EMBL" id="QETF01000025">
    <property type="protein sequence ID" value="PWG15716.1"/>
    <property type="molecule type" value="Genomic_DNA"/>
</dbReference>
<sequence>MIVLVVGHVTEIRQTDENPPAGARFITADQIAETLARGAMPAIVLSPLSGPGFDAITIAQTLNDAGFRGVFYASTRPLPDPGLVTREVQRVAPDLVFDLLLPQDLAWFMRSVRR</sequence>
<protein>
    <submittedName>
        <fullName evidence="1">Uncharacterized protein</fullName>
    </submittedName>
</protein>
<accession>A0A2V1P032</accession>
<proteinExistence type="predicted"/>
<gene>
    <name evidence="1" type="ORF">DFK10_15445</name>
</gene>
<keyword evidence="2" id="KW-1185">Reference proteome</keyword>
<dbReference type="AlphaFoldDB" id="A0A2V1P032"/>
<comment type="caution">
    <text evidence="1">The sequence shown here is derived from an EMBL/GenBank/DDBJ whole genome shotgun (WGS) entry which is preliminary data.</text>
</comment>